<dbReference type="Ensembl" id="ENSCPBT00000038021.1">
    <property type="protein sequence ID" value="ENSCPBP00000032328.1"/>
    <property type="gene ID" value="ENSCPBG00000022666.1"/>
</dbReference>
<evidence type="ECO:0000256" key="6">
    <source>
        <dbReference type="SAM" id="SignalP"/>
    </source>
</evidence>
<accession>A0A8C3IGZ5</accession>
<dbReference type="InterPro" id="IPR000436">
    <property type="entry name" value="Sushi_SCR_CCP_dom"/>
</dbReference>
<evidence type="ECO:0000256" key="4">
    <source>
        <dbReference type="ARBA" id="ARBA00023180"/>
    </source>
</evidence>
<dbReference type="CDD" id="cd00033">
    <property type="entry name" value="CCP"/>
    <property type="match status" value="3"/>
</dbReference>
<proteinExistence type="predicted"/>
<protein>
    <recommendedName>
        <fullName evidence="7">Sushi domain-containing protein</fullName>
    </recommendedName>
</protein>
<keyword evidence="6" id="KW-0732">Signal</keyword>
<dbReference type="Gene3D" id="2.10.70.10">
    <property type="entry name" value="Complement Module, domain 1"/>
    <property type="match status" value="3"/>
</dbReference>
<dbReference type="PANTHER" id="PTHR19325:SF574">
    <property type="entry name" value="SUSHI, VON WILLEBRAND FACTOR TYPE A, EGF AND PENTRAXIN DOMAIN-CONTAINING PROTEIN 1"/>
    <property type="match status" value="1"/>
</dbReference>
<dbReference type="PANTHER" id="PTHR19325">
    <property type="entry name" value="COMPLEMENT COMPONENT-RELATED SUSHI DOMAIN-CONTAINING"/>
    <property type="match status" value="1"/>
</dbReference>
<evidence type="ECO:0000256" key="2">
    <source>
        <dbReference type="ARBA" id="ARBA00022737"/>
    </source>
</evidence>
<keyword evidence="2" id="KW-0677">Repeat</keyword>
<feature type="chain" id="PRO_5034465463" description="Sushi domain-containing protein" evidence="6">
    <location>
        <begin position="31"/>
        <end position="249"/>
    </location>
</feature>
<reference evidence="8" key="1">
    <citation type="submission" date="2025-08" db="UniProtKB">
        <authorList>
            <consortium name="Ensembl"/>
        </authorList>
    </citation>
    <scope>IDENTIFICATION</scope>
</reference>
<dbReference type="Pfam" id="PF00084">
    <property type="entry name" value="Sushi"/>
    <property type="match status" value="3"/>
</dbReference>
<dbReference type="InterPro" id="IPR035976">
    <property type="entry name" value="Sushi/SCR/CCP_sf"/>
</dbReference>
<dbReference type="PROSITE" id="PS50923">
    <property type="entry name" value="SUSHI"/>
    <property type="match status" value="3"/>
</dbReference>
<feature type="signal peptide" evidence="6">
    <location>
        <begin position="1"/>
        <end position="30"/>
    </location>
</feature>
<evidence type="ECO:0000256" key="3">
    <source>
        <dbReference type="ARBA" id="ARBA00023157"/>
    </source>
</evidence>
<dbReference type="InterPro" id="IPR050350">
    <property type="entry name" value="Compl-Cell_Adhes-Reg"/>
</dbReference>
<feature type="domain" description="Sushi" evidence="7">
    <location>
        <begin position="104"/>
        <end position="156"/>
    </location>
</feature>
<keyword evidence="9" id="KW-1185">Reference proteome</keyword>
<feature type="domain" description="Sushi" evidence="7">
    <location>
        <begin position="157"/>
        <end position="217"/>
    </location>
</feature>
<dbReference type="SMART" id="SM00032">
    <property type="entry name" value="CCP"/>
    <property type="match status" value="3"/>
</dbReference>
<dbReference type="Proteomes" id="UP000694380">
    <property type="component" value="Unplaced"/>
</dbReference>
<dbReference type="GeneTree" id="ENSGT00940000164219"/>
<feature type="domain" description="Sushi" evidence="7">
    <location>
        <begin position="30"/>
        <end position="93"/>
    </location>
</feature>
<name>A0A8C3IGZ5_CHRPI</name>
<dbReference type="AlphaFoldDB" id="A0A8C3IGZ5"/>
<sequence>MVSAPRCPPGARGLLALLLLLLLPLPGARGLCGAPPTFSRAVHHDTSRTEGFPIGTEVTYRCRDGFFKIPGLSDTLVCLSNSEWSTIGEFCSSSCGATPRLKSAVLSEEDEKKNFHANGATVSYVCRPGYESTELRPVITCLENSTWSEAPEFCRGKSCGVPKGPEHGRAVDTTNDRFGARVNIICDDGFRLRGRPFIQCMLKGDQVEWSQLPTCEGQGIFMALRRTPDWSSCRVTVTNLSCVFYIHSI</sequence>
<keyword evidence="3" id="KW-1015">Disulfide bond</keyword>
<organism evidence="8 9">
    <name type="scientific">Chrysemys picta bellii</name>
    <name type="common">Western painted turtle</name>
    <name type="synonym">Emys bellii</name>
    <dbReference type="NCBI Taxonomy" id="8478"/>
    <lineage>
        <taxon>Eukaryota</taxon>
        <taxon>Metazoa</taxon>
        <taxon>Chordata</taxon>
        <taxon>Craniata</taxon>
        <taxon>Vertebrata</taxon>
        <taxon>Euteleostomi</taxon>
        <taxon>Archelosauria</taxon>
        <taxon>Testudinata</taxon>
        <taxon>Testudines</taxon>
        <taxon>Cryptodira</taxon>
        <taxon>Durocryptodira</taxon>
        <taxon>Testudinoidea</taxon>
        <taxon>Emydidae</taxon>
        <taxon>Chrysemys</taxon>
    </lineage>
</organism>
<keyword evidence="4" id="KW-0325">Glycoprotein</keyword>
<evidence type="ECO:0000313" key="8">
    <source>
        <dbReference type="Ensembl" id="ENSCPBP00000032328.1"/>
    </source>
</evidence>
<comment type="caution">
    <text evidence="5">Lacks conserved residue(s) required for the propagation of feature annotation.</text>
</comment>
<dbReference type="OMA" id="YNIHAKL"/>
<evidence type="ECO:0000259" key="7">
    <source>
        <dbReference type="PROSITE" id="PS50923"/>
    </source>
</evidence>
<evidence type="ECO:0000256" key="1">
    <source>
        <dbReference type="ARBA" id="ARBA00022659"/>
    </source>
</evidence>
<evidence type="ECO:0000256" key="5">
    <source>
        <dbReference type="PROSITE-ProRule" id="PRU00302"/>
    </source>
</evidence>
<dbReference type="SUPFAM" id="SSF57535">
    <property type="entry name" value="Complement control module/SCR domain"/>
    <property type="match status" value="3"/>
</dbReference>
<evidence type="ECO:0000313" key="9">
    <source>
        <dbReference type="Proteomes" id="UP000694380"/>
    </source>
</evidence>
<reference evidence="8" key="2">
    <citation type="submission" date="2025-09" db="UniProtKB">
        <authorList>
            <consortium name="Ensembl"/>
        </authorList>
    </citation>
    <scope>IDENTIFICATION</scope>
</reference>
<keyword evidence="1 5" id="KW-0768">Sushi</keyword>